<name>A0A0R1HL70_9LACO</name>
<dbReference type="NCBIfam" id="TIGR00219">
    <property type="entry name" value="mreC"/>
    <property type="match status" value="1"/>
</dbReference>
<dbReference type="AlphaFoldDB" id="A0A0R1HL70"/>
<evidence type="ECO:0000256" key="6">
    <source>
        <dbReference type="SAM" id="Coils"/>
    </source>
</evidence>
<dbReference type="STRING" id="1423719.FC66_GL000784"/>
<comment type="caution">
    <text evidence="8">The sequence shown here is derived from an EMBL/GenBank/DDBJ whole genome shotgun (WGS) entry which is preliminary data.</text>
</comment>
<comment type="function">
    <text evidence="5">Involved in formation and maintenance of cell shape.</text>
</comment>
<protein>
    <recommendedName>
        <fullName evidence="2 5">Cell shape-determining protein MreC</fullName>
    </recommendedName>
    <alternativeName>
        <fullName evidence="4 5">Cell shape protein MreC</fullName>
    </alternativeName>
</protein>
<dbReference type="PATRIC" id="fig|1423719.4.peg.795"/>
<dbReference type="InterPro" id="IPR055342">
    <property type="entry name" value="MreC_beta-barrel_core"/>
</dbReference>
<proteinExistence type="inferred from homology"/>
<comment type="similarity">
    <text evidence="1 5">Belongs to the MreC family.</text>
</comment>
<dbReference type="PANTHER" id="PTHR34138">
    <property type="entry name" value="CELL SHAPE-DETERMINING PROTEIN MREC"/>
    <property type="match status" value="1"/>
</dbReference>
<organism evidence="8 9">
    <name type="scientific">Dellaglioa algida DSM 15638</name>
    <dbReference type="NCBI Taxonomy" id="1423719"/>
    <lineage>
        <taxon>Bacteria</taxon>
        <taxon>Bacillati</taxon>
        <taxon>Bacillota</taxon>
        <taxon>Bacilli</taxon>
        <taxon>Lactobacillales</taxon>
        <taxon>Lactobacillaceae</taxon>
        <taxon>Dellaglioa</taxon>
    </lineage>
</organism>
<dbReference type="GO" id="GO:0008360">
    <property type="term" value="P:regulation of cell shape"/>
    <property type="evidence" value="ECO:0007669"/>
    <property type="project" value="UniProtKB-KW"/>
</dbReference>
<dbReference type="Proteomes" id="UP000051450">
    <property type="component" value="Unassembled WGS sequence"/>
</dbReference>
<dbReference type="InterPro" id="IPR042175">
    <property type="entry name" value="Cell/Rod_MreC_2"/>
</dbReference>
<evidence type="ECO:0000259" key="7">
    <source>
        <dbReference type="Pfam" id="PF04085"/>
    </source>
</evidence>
<dbReference type="GeneID" id="83548448"/>
<feature type="domain" description="Rod shape-determining protein MreC beta-barrel core" evidence="7">
    <location>
        <begin position="126"/>
        <end position="279"/>
    </location>
</feature>
<evidence type="ECO:0000313" key="8">
    <source>
        <dbReference type="EMBL" id="KRK46281.1"/>
    </source>
</evidence>
<keyword evidence="3 5" id="KW-0133">Cell shape</keyword>
<evidence type="ECO:0000256" key="4">
    <source>
        <dbReference type="ARBA" id="ARBA00032089"/>
    </source>
</evidence>
<feature type="coiled-coil region" evidence="6">
    <location>
        <begin position="72"/>
        <end position="109"/>
    </location>
</feature>
<dbReference type="OrthoDB" id="9792313at2"/>
<gene>
    <name evidence="8" type="ORF">FC66_GL000784</name>
</gene>
<dbReference type="RefSeq" id="WP_057973853.1">
    <property type="nucleotide sequence ID" value="NZ_AZDI01000002.1"/>
</dbReference>
<evidence type="ECO:0000256" key="2">
    <source>
        <dbReference type="ARBA" id="ARBA00013855"/>
    </source>
</evidence>
<evidence type="ECO:0000256" key="5">
    <source>
        <dbReference type="PIRNR" id="PIRNR038471"/>
    </source>
</evidence>
<evidence type="ECO:0000256" key="1">
    <source>
        <dbReference type="ARBA" id="ARBA00009369"/>
    </source>
</evidence>
<dbReference type="PANTHER" id="PTHR34138:SF1">
    <property type="entry name" value="CELL SHAPE-DETERMINING PROTEIN MREC"/>
    <property type="match status" value="1"/>
</dbReference>
<accession>A0A0R1HL70</accession>
<sequence length="283" mass="30407">MQKFFSNRRLIIILIAIIVSFSLISFSVSVRNKKSTPPLIQEFGNDVVGLFDRAVSYPANGLKSSVVGISDLLNTYQENQKLKKQVDKLAQVQVESDTVKNENKQLKKELKLNSTLTDYTSINASVLTRLPSGWLNQLVISKGSASGVKKNAPVMAGSGLIGRVIEVNKTNSKVELISTTNDSANRFAVQVTNSDGDIVNGLITGYDKTDNLLIMGQITSKKSLKKGDAVVTSGLGGTTPKGLNIGDVSKIEKGDYGLASKIYIKPAADLSDLTVVTIAQTLN</sequence>
<reference evidence="8 9" key="1">
    <citation type="journal article" date="2015" name="Genome Announc.">
        <title>Expanding the biotechnology potential of lactobacilli through comparative genomics of 213 strains and associated genera.</title>
        <authorList>
            <person name="Sun Z."/>
            <person name="Harris H.M."/>
            <person name="McCann A."/>
            <person name="Guo C."/>
            <person name="Argimon S."/>
            <person name="Zhang W."/>
            <person name="Yang X."/>
            <person name="Jeffery I.B."/>
            <person name="Cooney J.C."/>
            <person name="Kagawa T.F."/>
            <person name="Liu W."/>
            <person name="Song Y."/>
            <person name="Salvetti E."/>
            <person name="Wrobel A."/>
            <person name="Rasinkangas P."/>
            <person name="Parkhill J."/>
            <person name="Rea M.C."/>
            <person name="O'Sullivan O."/>
            <person name="Ritari J."/>
            <person name="Douillard F.P."/>
            <person name="Paul Ross R."/>
            <person name="Yang R."/>
            <person name="Briner A.E."/>
            <person name="Felis G.E."/>
            <person name="de Vos W.M."/>
            <person name="Barrangou R."/>
            <person name="Klaenhammer T.R."/>
            <person name="Caufield P.W."/>
            <person name="Cui Y."/>
            <person name="Zhang H."/>
            <person name="O'Toole P.W."/>
        </authorList>
    </citation>
    <scope>NUCLEOTIDE SEQUENCE [LARGE SCALE GENOMIC DNA]</scope>
    <source>
        <strain evidence="8 9">DSM 15638</strain>
    </source>
</reference>
<keyword evidence="9" id="KW-1185">Reference proteome</keyword>
<keyword evidence="6" id="KW-0175">Coiled coil</keyword>
<evidence type="ECO:0000256" key="3">
    <source>
        <dbReference type="ARBA" id="ARBA00022960"/>
    </source>
</evidence>
<dbReference type="EMBL" id="AZDI01000002">
    <property type="protein sequence ID" value="KRK46281.1"/>
    <property type="molecule type" value="Genomic_DNA"/>
</dbReference>
<dbReference type="Gene3D" id="2.40.10.340">
    <property type="entry name" value="Rod shape-determining protein MreC, domain 1"/>
    <property type="match status" value="1"/>
</dbReference>
<dbReference type="Pfam" id="PF04085">
    <property type="entry name" value="MreC"/>
    <property type="match status" value="1"/>
</dbReference>
<dbReference type="GO" id="GO:0005886">
    <property type="term" value="C:plasma membrane"/>
    <property type="evidence" value="ECO:0007669"/>
    <property type="project" value="TreeGrafter"/>
</dbReference>
<dbReference type="Gene3D" id="2.40.10.350">
    <property type="entry name" value="Rod shape-determining protein MreC, domain 2"/>
    <property type="match status" value="1"/>
</dbReference>
<dbReference type="InterPro" id="IPR007221">
    <property type="entry name" value="MreC"/>
</dbReference>
<dbReference type="PIRSF" id="PIRSF038471">
    <property type="entry name" value="MreC"/>
    <property type="match status" value="1"/>
</dbReference>
<evidence type="ECO:0000313" key="9">
    <source>
        <dbReference type="Proteomes" id="UP000051450"/>
    </source>
</evidence>
<dbReference type="InterPro" id="IPR042177">
    <property type="entry name" value="Cell/Rod_1"/>
</dbReference>